<dbReference type="PANTHER" id="PTHR42998">
    <property type="entry name" value="TYPE I RESTRICTION ENZYME HINDVIIP M PROTEIN-RELATED"/>
    <property type="match status" value="1"/>
</dbReference>
<dbReference type="PANTHER" id="PTHR42998:SF1">
    <property type="entry name" value="TYPE I RESTRICTION ENZYME HINDI METHYLASE SUBUNIT"/>
    <property type="match status" value="1"/>
</dbReference>
<dbReference type="PRINTS" id="PR00507">
    <property type="entry name" value="N12N6MTFRASE"/>
</dbReference>
<organism evidence="4 5">
    <name type="scientific">Bacteroides fragilis</name>
    <dbReference type="NCBI Taxonomy" id="817"/>
    <lineage>
        <taxon>Bacteria</taxon>
        <taxon>Pseudomonadati</taxon>
        <taxon>Bacteroidota</taxon>
        <taxon>Bacteroidia</taxon>
        <taxon>Bacteroidales</taxon>
        <taxon>Bacteroidaceae</taxon>
        <taxon>Bacteroides</taxon>
    </lineage>
</organism>
<feature type="domain" description="Type I restriction enzyme R protein N-terminal" evidence="3">
    <location>
        <begin position="48"/>
        <end position="162"/>
    </location>
</feature>
<dbReference type="RefSeq" id="WP_137569078.1">
    <property type="nucleotide sequence ID" value="NZ_CP036553.1"/>
</dbReference>
<dbReference type="Gene3D" id="3.40.50.150">
    <property type="entry name" value="Vaccinia Virus protein VP39"/>
    <property type="match status" value="1"/>
</dbReference>
<gene>
    <name evidence="4" type="ORF">IA74_014065</name>
</gene>
<comment type="similarity">
    <text evidence="1">Belongs to the N(4)/N(6)-methyltransferase family.</text>
</comment>
<dbReference type="Pfam" id="PF13588">
    <property type="entry name" value="HSDR_N_2"/>
    <property type="match status" value="1"/>
</dbReference>
<dbReference type="EMBL" id="CP036553">
    <property type="protein sequence ID" value="QCQ37144.1"/>
    <property type="molecule type" value="Genomic_DNA"/>
</dbReference>
<keyword evidence="4" id="KW-0255">Endonuclease</keyword>
<name>A0AAP8ZXW0_BACFG</name>
<feature type="domain" description="DNA methylase adenine-specific" evidence="2">
    <location>
        <begin position="321"/>
        <end position="610"/>
    </location>
</feature>
<protein>
    <submittedName>
        <fullName evidence="4">Restriction endonuclease subunit M</fullName>
    </submittedName>
</protein>
<dbReference type="Proteomes" id="UP000028294">
    <property type="component" value="Chromosome"/>
</dbReference>
<dbReference type="InterPro" id="IPR003356">
    <property type="entry name" value="DNA_methylase_A-5"/>
</dbReference>
<reference evidence="4 5" key="1">
    <citation type="submission" date="2019-03" db="EMBL/GenBank/DDBJ databases">
        <title>Complete genome assembly of MDR B. fragilis.</title>
        <authorList>
            <person name="Sydenham T.V."/>
            <person name="Hasman H."/>
            <person name="Justesen U.S."/>
        </authorList>
    </citation>
    <scope>NUCLEOTIDE SEQUENCE [LARGE SCALE GENOMIC DNA]</scope>
    <source>
        <strain evidence="4 5">DCMOUH0067B</strain>
    </source>
</reference>
<dbReference type="REBASE" id="312565">
    <property type="entry name" value="M.Bfr67BORF14065P"/>
</dbReference>
<dbReference type="InterPro" id="IPR029063">
    <property type="entry name" value="SAM-dependent_MTases_sf"/>
</dbReference>
<proteinExistence type="inferred from homology"/>
<evidence type="ECO:0000313" key="5">
    <source>
        <dbReference type="Proteomes" id="UP000028294"/>
    </source>
</evidence>
<keyword evidence="4" id="KW-0540">Nuclease</keyword>
<evidence type="ECO:0000259" key="3">
    <source>
        <dbReference type="Pfam" id="PF13588"/>
    </source>
</evidence>
<dbReference type="SUPFAM" id="SSF53335">
    <property type="entry name" value="S-adenosyl-L-methionine-dependent methyltransferases"/>
    <property type="match status" value="1"/>
</dbReference>
<accession>A0AAP8ZXW0</accession>
<dbReference type="AlphaFoldDB" id="A0AAP8ZXW0"/>
<keyword evidence="4" id="KW-0378">Hydrolase</keyword>
<sequence length="615" mass="70089">MPKIGNYFTIEPEKWLFETHGDVIEAKRRAQAYLEHKGNYEGVEFYIEEFVRQWVLYQLINCYNYPKEWIGERLIIEEPVKMGSTEKEADISLKNSTRRTFIYIEVKKRGISEEIFNEAERQLETYLSSTHTATIGLVTDGDKVRAIRKKIDPNDFEYIPDIYAYGGSQASQVKLVREIPESGDKTKTGLTPINADYEKILFDCHSIVRDIDGLHADEALDELSKVLYVKIYDEKTTIKKGDKAEFRFQIYGASNPSEVASNIRVLYEEARDKELEIFSKRIPNYERSRGVFKTQIRLSDPALYSVVEKLQKYSLVDTATDIKGRAFQGVLSSAIRAGMGQYFTPDPIVEIAVGILQPTPNDMILDPFCGSGHFLTSSLDYVVKNYGDRIKEADLYEFKFFHLHGIEKSERMVRIAMTDMMLHDDGHSNIRNLDALLSFENYPDILALRDDGESDPAVFSLILTNPPFGSIMRGEVKEMIGRFSLGDKKKSLPLEILGLERSFQFLKPGGRMAIVLPDGLLKNKNAKFVRKWVEQVAEIKAIISLPEESFNAYGAMVKTSLCIFRKLENNEVPNPNSTALLVEVENLGYDATGRSKTGSEVQDIIDLFHKEIGWK</sequence>
<evidence type="ECO:0000259" key="2">
    <source>
        <dbReference type="Pfam" id="PF02384"/>
    </source>
</evidence>
<dbReference type="GO" id="GO:0008170">
    <property type="term" value="F:N-methyltransferase activity"/>
    <property type="evidence" value="ECO:0007669"/>
    <property type="project" value="InterPro"/>
</dbReference>
<evidence type="ECO:0000256" key="1">
    <source>
        <dbReference type="ARBA" id="ARBA00006594"/>
    </source>
</evidence>
<dbReference type="InterPro" id="IPR052916">
    <property type="entry name" value="Type-I_RE_MTase_Subunit"/>
</dbReference>
<dbReference type="InterPro" id="IPR029464">
    <property type="entry name" value="HSDR_N"/>
</dbReference>
<dbReference type="Pfam" id="PF02384">
    <property type="entry name" value="N6_Mtase"/>
    <property type="match status" value="1"/>
</dbReference>
<dbReference type="GO" id="GO:0004519">
    <property type="term" value="F:endonuclease activity"/>
    <property type="evidence" value="ECO:0007669"/>
    <property type="project" value="UniProtKB-KW"/>
</dbReference>
<dbReference type="GO" id="GO:0003677">
    <property type="term" value="F:DNA binding"/>
    <property type="evidence" value="ECO:0007669"/>
    <property type="project" value="InterPro"/>
</dbReference>
<evidence type="ECO:0000313" key="4">
    <source>
        <dbReference type="EMBL" id="QCQ37144.1"/>
    </source>
</evidence>